<protein>
    <recommendedName>
        <fullName evidence="4">ATPase inhibitor, mitochondrial</fullName>
    </recommendedName>
</protein>
<feature type="region of interest" description="Disordered" evidence="6">
    <location>
        <begin position="30"/>
        <end position="85"/>
    </location>
</feature>
<name>A0A5M8Q3S0_9LECA</name>
<evidence type="ECO:0000256" key="4">
    <source>
        <dbReference type="RuleBase" id="RU368087"/>
    </source>
</evidence>
<comment type="function">
    <text evidence="4">Inhibits the enzyme activity of ATPase.</text>
</comment>
<keyword evidence="3" id="KW-0496">Mitochondrion</keyword>
<dbReference type="GO" id="GO:0042030">
    <property type="term" value="F:ATPase inhibitor activity"/>
    <property type="evidence" value="ECO:0007669"/>
    <property type="project" value="InterPro"/>
</dbReference>
<reference evidence="7 8" key="1">
    <citation type="submission" date="2019-09" db="EMBL/GenBank/DDBJ databases">
        <title>The hologenome of the rock-dwelling lichen Lasallia pustulata.</title>
        <authorList>
            <person name="Greshake Tzovaras B."/>
            <person name="Segers F."/>
            <person name="Bicker A."/>
            <person name="Dal Grande F."/>
            <person name="Otte J."/>
            <person name="Hankeln T."/>
            <person name="Schmitt I."/>
            <person name="Ebersberger I."/>
        </authorList>
    </citation>
    <scope>NUCLEOTIDE SEQUENCE [LARGE SCALE GENOMIC DNA]</scope>
    <source>
        <strain evidence="7">A1-1</strain>
    </source>
</reference>
<evidence type="ECO:0000256" key="2">
    <source>
        <dbReference type="ARBA" id="ARBA00010901"/>
    </source>
</evidence>
<dbReference type="AlphaFoldDB" id="A0A5M8Q3S0"/>
<feature type="compositionally biased region" description="Basic and acidic residues" evidence="6">
    <location>
        <begin position="50"/>
        <end position="69"/>
    </location>
</feature>
<feature type="coiled-coil region" evidence="5">
    <location>
        <begin position="105"/>
        <end position="132"/>
    </location>
</feature>
<sequence>MLRQTIINVIRPAHRSTVGQVRSFSMSAIRSTEGATGAPRSGGTAQGDSFTKREKANEDYYVKQQEKAKSVVPRPVPKATREHNIPITNVRRKQTLTLDVVVFRLLALKEKISQQRKQLEELDKNIEELTKEGEQK</sequence>
<dbReference type="Gene3D" id="1.20.5.500">
    <property type="entry name" value="Single helix bin"/>
    <property type="match status" value="1"/>
</dbReference>
<dbReference type="GO" id="GO:0005739">
    <property type="term" value="C:mitochondrion"/>
    <property type="evidence" value="ECO:0007669"/>
    <property type="project" value="UniProtKB-SubCell"/>
</dbReference>
<comment type="subcellular location">
    <subcellularLocation>
        <location evidence="1">Mitochondrion</location>
    </subcellularLocation>
</comment>
<dbReference type="Proteomes" id="UP000324767">
    <property type="component" value="Unassembled WGS sequence"/>
</dbReference>
<dbReference type="Pfam" id="PF04568">
    <property type="entry name" value="IATP"/>
    <property type="match status" value="1"/>
</dbReference>
<evidence type="ECO:0000256" key="1">
    <source>
        <dbReference type="ARBA" id="ARBA00004173"/>
    </source>
</evidence>
<evidence type="ECO:0000313" key="7">
    <source>
        <dbReference type="EMBL" id="KAA6415855.1"/>
    </source>
</evidence>
<dbReference type="OrthoDB" id="5532350at2759"/>
<keyword evidence="5" id="KW-0175">Coiled coil</keyword>
<dbReference type="EMBL" id="VXIT01000001">
    <property type="protein sequence ID" value="KAA6415855.1"/>
    <property type="molecule type" value="Genomic_DNA"/>
</dbReference>
<evidence type="ECO:0000313" key="8">
    <source>
        <dbReference type="Proteomes" id="UP000324767"/>
    </source>
</evidence>
<comment type="caution">
    <text evidence="7">The sequence shown here is derived from an EMBL/GenBank/DDBJ whole genome shotgun (WGS) entry which is preliminary data.</text>
</comment>
<evidence type="ECO:0000256" key="5">
    <source>
        <dbReference type="SAM" id="Coils"/>
    </source>
</evidence>
<evidence type="ECO:0000256" key="6">
    <source>
        <dbReference type="SAM" id="MobiDB-lite"/>
    </source>
</evidence>
<proteinExistence type="inferred from homology"/>
<dbReference type="InterPro" id="IPR007648">
    <property type="entry name" value="ATPase_inhibitor_mt"/>
</dbReference>
<gene>
    <name evidence="7" type="ORF">FRX48_00573</name>
</gene>
<organism evidence="7 8">
    <name type="scientific">Lasallia pustulata</name>
    <dbReference type="NCBI Taxonomy" id="136370"/>
    <lineage>
        <taxon>Eukaryota</taxon>
        <taxon>Fungi</taxon>
        <taxon>Dikarya</taxon>
        <taxon>Ascomycota</taxon>
        <taxon>Pezizomycotina</taxon>
        <taxon>Lecanoromycetes</taxon>
        <taxon>OSLEUM clade</taxon>
        <taxon>Umbilicariomycetidae</taxon>
        <taxon>Umbilicariales</taxon>
        <taxon>Umbilicariaceae</taxon>
        <taxon>Lasallia</taxon>
    </lineage>
</organism>
<comment type="similarity">
    <text evidence="2 4">Belongs to the ATPase inhibitor family.</text>
</comment>
<accession>A0A5M8Q3S0</accession>
<evidence type="ECO:0000256" key="3">
    <source>
        <dbReference type="ARBA" id="ARBA00023128"/>
    </source>
</evidence>